<reference evidence="1 2" key="1">
    <citation type="submission" date="2019-03" db="EMBL/GenBank/DDBJ databases">
        <title>First draft genome of Liparis tanakae, snailfish: a comprehensive survey of snailfish specific genes.</title>
        <authorList>
            <person name="Kim W."/>
            <person name="Song I."/>
            <person name="Jeong J.-H."/>
            <person name="Kim D."/>
            <person name="Kim S."/>
            <person name="Ryu S."/>
            <person name="Song J.Y."/>
            <person name="Lee S.K."/>
        </authorList>
    </citation>
    <scope>NUCLEOTIDE SEQUENCE [LARGE SCALE GENOMIC DNA]</scope>
    <source>
        <tissue evidence="1">Muscle</tissue>
    </source>
</reference>
<name>A0A4Z2J4H4_9TELE</name>
<gene>
    <name evidence="1" type="ORF">EYF80_004740</name>
</gene>
<evidence type="ECO:0000313" key="1">
    <source>
        <dbReference type="EMBL" id="TNN85086.1"/>
    </source>
</evidence>
<dbReference type="Proteomes" id="UP000314294">
    <property type="component" value="Unassembled WGS sequence"/>
</dbReference>
<keyword evidence="2" id="KW-1185">Reference proteome</keyword>
<accession>A0A4Z2J4H4</accession>
<comment type="caution">
    <text evidence="1">The sequence shown here is derived from an EMBL/GenBank/DDBJ whole genome shotgun (WGS) entry which is preliminary data.</text>
</comment>
<organism evidence="1 2">
    <name type="scientific">Liparis tanakae</name>
    <name type="common">Tanaka's snailfish</name>
    <dbReference type="NCBI Taxonomy" id="230148"/>
    <lineage>
        <taxon>Eukaryota</taxon>
        <taxon>Metazoa</taxon>
        <taxon>Chordata</taxon>
        <taxon>Craniata</taxon>
        <taxon>Vertebrata</taxon>
        <taxon>Euteleostomi</taxon>
        <taxon>Actinopterygii</taxon>
        <taxon>Neopterygii</taxon>
        <taxon>Teleostei</taxon>
        <taxon>Neoteleostei</taxon>
        <taxon>Acanthomorphata</taxon>
        <taxon>Eupercaria</taxon>
        <taxon>Perciformes</taxon>
        <taxon>Cottioidei</taxon>
        <taxon>Cottales</taxon>
        <taxon>Liparidae</taxon>
        <taxon>Liparis</taxon>
    </lineage>
</organism>
<proteinExistence type="predicted"/>
<dbReference type="AlphaFoldDB" id="A0A4Z2J4H4"/>
<evidence type="ECO:0000313" key="2">
    <source>
        <dbReference type="Proteomes" id="UP000314294"/>
    </source>
</evidence>
<sequence length="109" mass="12231">MAEVFLAASFRMWPSLMNSLEGLTMSSSSPSISVVLRQLLQIVFQQHLVARDSLHGLQHVVLERQAAADLLALSAGTTHTTSYHPAVRQFHRPHHSPMRFSRSGSRNWL</sequence>
<protein>
    <submittedName>
        <fullName evidence="1">Uncharacterized protein</fullName>
    </submittedName>
</protein>
<dbReference type="EMBL" id="SRLO01000023">
    <property type="protein sequence ID" value="TNN85086.1"/>
    <property type="molecule type" value="Genomic_DNA"/>
</dbReference>